<gene>
    <name evidence="1" type="ORF">LCGC14_1145530</name>
</gene>
<sequence length="106" mass="12005">MERKGTKQVTVTHEQIINGLEITINSLRDDLNPLGQLTGEQMQLHLERAVKKALEEIQGAEYDLNDLSQLKYPLIVISGDLRDYVPPKLEFRGTTEVSTEEDVPND</sequence>
<dbReference type="EMBL" id="LAZR01005468">
    <property type="protein sequence ID" value="KKM99676.1"/>
    <property type="molecule type" value="Genomic_DNA"/>
</dbReference>
<protein>
    <submittedName>
        <fullName evidence="1">Uncharacterized protein</fullName>
    </submittedName>
</protein>
<reference evidence="1" key="1">
    <citation type="journal article" date="2015" name="Nature">
        <title>Complex archaea that bridge the gap between prokaryotes and eukaryotes.</title>
        <authorList>
            <person name="Spang A."/>
            <person name="Saw J.H."/>
            <person name="Jorgensen S.L."/>
            <person name="Zaremba-Niedzwiedzka K."/>
            <person name="Martijn J."/>
            <person name="Lind A.E."/>
            <person name="van Eijk R."/>
            <person name="Schleper C."/>
            <person name="Guy L."/>
            <person name="Ettema T.J."/>
        </authorList>
    </citation>
    <scope>NUCLEOTIDE SEQUENCE</scope>
</reference>
<name>A0A0F9MK80_9ZZZZ</name>
<comment type="caution">
    <text evidence="1">The sequence shown here is derived from an EMBL/GenBank/DDBJ whole genome shotgun (WGS) entry which is preliminary data.</text>
</comment>
<accession>A0A0F9MK80</accession>
<organism evidence="1">
    <name type="scientific">marine sediment metagenome</name>
    <dbReference type="NCBI Taxonomy" id="412755"/>
    <lineage>
        <taxon>unclassified sequences</taxon>
        <taxon>metagenomes</taxon>
        <taxon>ecological metagenomes</taxon>
    </lineage>
</organism>
<dbReference type="AlphaFoldDB" id="A0A0F9MK80"/>
<evidence type="ECO:0000313" key="1">
    <source>
        <dbReference type="EMBL" id="KKM99676.1"/>
    </source>
</evidence>
<proteinExistence type="predicted"/>